<keyword evidence="1" id="KW-1133">Transmembrane helix</keyword>
<evidence type="ECO:0000256" key="1">
    <source>
        <dbReference type="SAM" id="Phobius"/>
    </source>
</evidence>
<dbReference type="AlphaFoldDB" id="A0A7S1HU44"/>
<organism evidence="2">
    <name type="scientific">Eutreptiella gymnastica</name>
    <dbReference type="NCBI Taxonomy" id="73025"/>
    <lineage>
        <taxon>Eukaryota</taxon>
        <taxon>Discoba</taxon>
        <taxon>Euglenozoa</taxon>
        <taxon>Euglenida</taxon>
        <taxon>Spirocuta</taxon>
        <taxon>Euglenophyceae</taxon>
        <taxon>Eutreptiales</taxon>
        <taxon>Eutreptiaceae</taxon>
        <taxon>Eutreptiella</taxon>
    </lineage>
</organism>
<gene>
    <name evidence="2" type="ORF">EGYM00392_LOCUS2338</name>
</gene>
<protein>
    <recommendedName>
        <fullName evidence="3">Phytanoyl-CoA dioxygenase</fullName>
    </recommendedName>
</protein>
<keyword evidence="1" id="KW-0812">Transmembrane</keyword>
<sequence length="291" mass="31520">MGGRRMRPEVALLDALDSPGGVQYPLCGGLARWLLLLGAVVGVAAVAIPVMRPVVDRDPTVQSVVQYADGPRRVHILKRRLRGATFDETQESFAVVRGDPRLREWGRAHSRQSQIDRDSEEAAELGGIIAALVRASDSAVRNATDHVLGNVIGRNLGGGAASPSQYTNVVHRDLDEAACANFGAKHGLRSFYNAWVPLGAVVQDPLALLLPSSRGGESQGHAVGFHSSLEHDRTGLRHHSRHQWVYFDGLQPGDALLWHSQAVYHASFTLPSMGSGGTQPRRSVDIRIMFP</sequence>
<name>A0A7S1HU44_9EUGL</name>
<evidence type="ECO:0008006" key="3">
    <source>
        <dbReference type="Google" id="ProtNLM"/>
    </source>
</evidence>
<dbReference type="EMBL" id="HBGA01006578">
    <property type="protein sequence ID" value="CAD8991295.1"/>
    <property type="molecule type" value="Transcribed_RNA"/>
</dbReference>
<keyword evidence="1" id="KW-0472">Membrane</keyword>
<feature type="transmembrane region" description="Helical" evidence="1">
    <location>
        <begin position="33"/>
        <end position="51"/>
    </location>
</feature>
<reference evidence="2" key="1">
    <citation type="submission" date="2021-01" db="EMBL/GenBank/DDBJ databases">
        <authorList>
            <person name="Corre E."/>
            <person name="Pelletier E."/>
            <person name="Niang G."/>
            <person name="Scheremetjew M."/>
            <person name="Finn R."/>
            <person name="Kale V."/>
            <person name="Holt S."/>
            <person name="Cochrane G."/>
            <person name="Meng A."/>
            <person name="Brown T."/>
            <person name="Cohen L."/>
        </authorList>
    </citation>
    <scope>NUCLEOTIDE SEQUENCE</scope>
    <source>
        <strain evidence="2">NIES-381</strain>
    </source>
</reference>
<evidence type="ECO:0000313" key="2">
    <source>
        <dbReference type="EMBL" id="CAD8991295.1"/>
    </source>
</evidence>
<accession>A0A7S1HU44</accession>
<proteinExistence type="predicted"/>